<dbReference type="Pfam" id="PF00293">
    <property type="entry name" value="NUDIX"/>
    <property type="match status" value="1"/>
</dbReference>
<dbReference type="GO" id="GO:0006754">
    <property type="term" value="P:ATP biosynthetic process"/>
    <property type="evidence" value="ECO:0007669"/>
    <property type="project" value="TreeGrafter"/>
</dbReference>
<feature type="region of interest" description="Disordered" evidence="2">
    <location>
        <begin position="1"/>
        <end position="21"/>
    </location>
</feature>
<evidence type="ECO:0000256" key="1">
    <source>
        <dbReference type="ARBA" id="ARBA00022801"/>
    </source>
</evidence>
<dbReference type="CDD" id="cd07067">
    <property type="entry name" value="HP_PGM_like"/>
    <property type="match status" value="1"/>
</dbReference>
<name>A0A2U1T946_9CORY</name>
<feature type="domain" description="Nudix hydrolase" evidence="3">
    <location>
        <begin position="40"/>
        <end position="168"/>
    </location>
</feature>
<dbReference type="Pfam" id="PF00300">
    <property type="entry name" value="His_Phos_1"/>
    <property type="match status" value="1"/>
</dbReference>
<dbReference type="InterPro" id="IPR020084">
    <property type="entry name" value="NUDIX_hydrolase_CS"/>
</dbReference>
<protein>
    <submittedName>
        <fullName evidence="4">NUDIX hydrolase</fullName>
    </submittedName>
</protein>
<dbReference type="EMBL" id="QEEZ01000002">
    <property type="protein sequence ID" value="PWC02540.1"/>
    <property type="molecule type" value="Genomic_DNA"/>
</dbReference>
<keyword evidence="1 4" id="KW-0378">Hydrolase</keyword>
<dbReference type="InterPro" id="IPR015797">
    <property type="entry name" value="NUDIX_hydrolase-like_dom_sf"/>
</dbReference>
<dbReference type="PANTHER" id="PTHR21340:SF0">
    <property type="entry name" value="BIS(5'-NUCLEOSYL)-TETRAPHOSPHATASE [ASYMMETRICAL]"/>
    <property type="match status" value="1"/>
</dbReference>
<dbReference type="Proteomes" id="UP000244989">
    <property type="component" value="Unassembled WGS sequence"/>
</dbReference>
<dbReference type="Gene3D" id="3.90.79.10">
    <property type="entry name" value="Nucleoside Triphosphate Pyrophosphohydrolase"/>
    <property type="match status" value="1"/>
</dbReference>
<organism evidence="4 5">
    <name type="scientific">Corynebacterium yudongzhengii</name>
    <dbReference type="NCBI Taxonomy" id="2080740"/>
    <lineage>
        <taxon>Bacteria</taxon>
        <taxon>Bacillati</taxon>
        <taxon>Actinomycetota</taxon>
        <taxon>Actinomycetes</taxon>
        <taxon>Mycobacteriales</taxon>
        <taxon>Corynebacteriaceae</taxon>
        <taxon>Corynebacterium</taxon>
    </lineage>
</organism>
<sequence length="338" mass="37818">MSRKSSRKKLHETDKDTGPQLAVTGRYQVIARDPGKKVKRSTLAAGAVLWRGDPSDVSSLEVAIIHRPHYDDWSLAKGKVDPGESLPVTAVREIAEETGYEVRLGKLIGKVRYPVMDRTKVVYYWTGEVLGGEFTPNDEVDEIRWVSFDEAMQLLSYAVDTQVLAKAKKRFQLPATSRILYVRHGRAHRRQNWAGDDNLRPLDKKGRRQAEMLVPLLAAWRPERIYSALPDRCQHTISPLADELNHDITVDERFGDAVYERDPDAARAAIQEVIAEGGTSVICSQGLTIPAMIEDLVSRGRLPINDEIKSKKGSVWVLSFHDGKLTGADYLASPLPVK</sequence>
<comment type="caution">
    <text evidence="4">The sequence shown here is derived from an EMBL/GenBank/DDBJ whole genome shotgun (WGS) entry which is preliminary data.</text>
</comment>
<dbReference type="GO" id="GO:0004081">
    <property type="term" value="F:bis(5'-nucleosyl)-tetraphosphatase (asymmetrical) activity"/>
    <property type="evidence" value="ECO:0007669"/>
    <property type="project" value="TreeGrafter"/>
</dbReference>
<keyword evidence="5" id="KW-1185">Reference proteome</keyword>
<dbReference type="GO" id="GO:0006167">
    <property type="term" value="P:AMP biosynthetic process"/>
    <property type="evidence" value="ECO:0007669"/>
    <property type="project" value="TreeGrafter"/>
</dbReference>
<dbReference type="PANTHER" id="PTHR21340">
    <property type="entry name" value="DIADENOSINE 5,5-P1,P4-TETRAPHOSPHATE PYROPHOSPHOHYDROLASE MUTT"/>
    <property type="match status" value="1"/>
</dbReference>
<dbReference type="PROSITE" id="PS51462">
    <property type="entry name" value="NUDIX"/>
    <property type="match status" value="1"/>
</dbReference>
<proteinExistence type="predicted"/>
<evidence type="ECO:0000256" key="2">
    <source>
        <dbReference type="SAM" id="MobiDB-lite"/>
    </source>
</evidence>
<accession>A0A2U1T946</accession>
<evidence type="ECO:0000259" key="3">
    <source>
        <dbReference type="PROSITE" id="PS51462"/>
    </source>
</evidence>
<dbReference type="RefSeq" id="WP_108431651.1">
    <property type="nucleotide sequence ID" value="NZ_CP026947.1"/>
</dbReference>
<gene>
    <name evidence="4" type="ORF">DF222_00920</name>
</gene>
<evidence type="ECO:0000313" key="5">
    <source>
        <dbReference type="Proteomes" id="UP000244989"/>
    </source>
</evidence>
<dbReference type="AlphaFoldDB" id="A0A2U1T946"/>
<dbReference type="OrthoDB" id="4287477at2"/>
<dbReference type="InterPro" id="IPR029033">
    <property type="entry name" value="His_PPase_superfam"/>
</dbReference>
<dbReference type="CDD" id="cd03673">
    <property type="entry name" value="NUDIX_Ap6A_hydrolase"/>
    <property type="match status" value="1"/>
</dbReference>
<dbReference type="KEGG" id="cyz:C3B44_06450"/>
<dbReference type="SMART" id="SM00855">
    <property type="entry name" value="PGAM"/>
    <property type="match status" value="1"/>
</dbReference>
<dbReference type="InterPro" id="IPR000086">
    <property type="entry name" value="NUDIX_hydrolase_dom"/>
</dbReference>
<dbReference type="InterPro" id="IPR051325">
    <property type="entry name" value="Nudix_hydrolase_domain"/>
</dbReference>
<dbReference type="InterPro" id="IPR013078">
    <property type="entry name" value="His_Pase_superF_clade-1"/>
</dbReference>
<reference evidence="5" key="1">
    <citation type="submission" date="2018-04" db="EMBL/GenBank/DDBJ databases">
        <authorList>
            <person name="Liu S."/>
            <person name="Wang Z."/>
            <person name="Li J."/>
        </authorList>
    </citation>
    <scope>NUCLEOTIDE SEQUENCE [LARGE SCALE GENOMIC DNA]</scope>
    <source>
        <strain evidence="5">2189</strain>
    </source>
</reference>
<evidence type="ECO:0000313" key="4">
    <source>
        <dbReference type="EMBL" id="PWC02540.1"/>
    </source>
</evidence>
<dbReference type="SUPFAM" id="SSF55811">
    <property type="entry name" value="Nudix"/>
    <property type="match status" value="1"/>
</dbReference>
<dbReference type="SUPFAM" id="SSF53254">
    <property type="entry name" value="Phosphoglycerate mutase-like"/>
    <property type="match status" value="1"/>
</dbReference>
<dbReference type="PROSITE" id="PS00893">
    <property type="entry name" value="NUDIX_BOX"/>
    <property type="match status" value="1"/>
</dbReference>
<dbReference type="Gene3D" id="3.40.50.1240">
    <property type="entry name" value="Phosphoglycerate mutase-like"/>
    <property type="match status" value="1"/>
</dbReference>
<feature type="compositionally biased region" description="Basic residues" evidence="2">
    <location>
        <begin position="1"/>
        <end position="10"/>
    </location>
</feature>